<dbReference type="GO" id="GO:0005869">
    <property type="term" value="C:dynactin complex"/>
    <property type="evidence" value="ECO:0007669"/>
    <property type="project" value="InterPro"/>
</dbReference>
<organism evidence="1 2">
    <name type="scientific">Ceriporiopsis subvermispora (strain B)</name>
    <name type="common">White-rot fungus</name>
    <name type="synonym">Gelatoporia subvermispora</name>
    <dbReference type="NCBI Taxonomy" id="914234"/>
    <lineage>
        <taxon>Eukaryota</taxon>
        <taxon>Fungi</taxon>
        <taxon>Dikarya</taxon>
        <taxon>Basidiomycota</taxon>
        <taxon>Agaricomycotina</taxon>
        <taxon>Agaricomycetes</taxon>
        <taxon>Polyporales</taxon>
        <taxon>Gelatoporiaceae</taxon>
        <taxon>Gelatoporia</taxon>
    </lineage>
</organism>
<evidence type="ECO:0000313" key="2">
    <source>
        <dbReference type="Proteomes" id="UP000016930"/>
    </source>
</evidence>
<name>M2QP33_CERS8</name>
<protein>
    <submittedName>
        <fullName evidence="1">Uncharacterized protein</fullName>
    </submittedName>
</protein>
<proteinExistence type="predicted"/>
<reference evidence="1 2" key="1">
    <citation type="journal article" date="2012" name="Proc. Natl. Acad. Sci. U.S.A.">
        <title>Comparative genomics of Ceriporiopsis subvermispora and Phanerochaete chrysosporium provide insight into selective ligninolysis.</title>
        <authorList>
            <person name="Fernandez-Fueyo E."/>
            <person name="Ruiz-Duenas F.J."/>
            <person name="Ferreira P."/>
            <person name="Floudas D."/>
            <person name="Hibbett D.S."/>
            <person name="Canessa P."/>
            <person name="Larrondo L.F."/>
            <person name="James T.Y."/>
            <person name="Seelenfreund D."/>
            <person name="Lobos S."/>
            <person name="Polanco R."/>
            <person name="Tello M."/>
            <person name="Honda Y."/>
            <person name="Watanabe T."/>
            <person name="Watanabe T."/>
            <person name="Ryu J.S."/>
            <person name="Kubicek C.P."/>
            <person name="Schmoll M."/>
            <person name="Gaskell J."/>
            <person name="Hammel K.E."/>
            <person name="St John F.J."/>
            <person name="Vanden Wymelenberg A."/>
            <person name="Sabat G."/>
            <person name="Splinter BonDurant S."/>
            <person name="Syed K."/>
            <person name="Yadav J.S."/>
            <person name="Doddapaneni H."/>
            <person name="Subramanian V."/>
            <person name="Lavin J.L."/>
            <person name="Oguiza J.A."/>
            <person name="Perez G."/>
            <person name="Pisabarro A.G."/>
            <person name="Ramirez L."/>
            <person name="Santoyo F."/>
            <person name="Master E."/>
            <person name="Coutinho P.M."/>
            <person name="Henrissat B."/>
            <person name="Lombard V."/>
            <person name="Magnuson J.K."/>
            <person name="Kuees U."/>
            <person name="Hori C."/>
            <person name="Igarashi K."/>
            <person name="Samejima M."/>
            <person name="Held B.W."/>
            <person name="Barry K.W."/>
            <person name="LaButti K.M."/>
            <person name="Lapidus A."/>
            <person name="Lindquist E.A."/>
            <person name="Lucas S.M."/>
            <person name="Riley R."/>
            <person name="Salamov A.A."/>
            <person name="Hoffmeister D."/>
            <person name="Schwenk D."/>
            <person name="Hadar Y."/>
            <person name="Yarden O."/>
            <person name="de Vries R.P."/>
            <person name="Wiebenga A."/>
            <person name="Stenlid J."/>
            <person name="Eastwood D."/>
            <person name="Grigoriev I.V."/>
            <person name="Berka R.M."/>
            <person name="Blanchette R.A."/>
            <person name="Kersten P."/>
            <person name="Martinez A.T."/>
            <person name="Vicuna R."/>
            <person name="Cullen D."/>
        </authorList>
    </citation>
    <scope>NUCLEOTIDE SEQUENCE [LARGE SCALE GENOMIC DNA]</scope>
    <source>
        <strain evidence="1 2">B</strain>
    </source>
</reference>
<dbReference type="Proteomes" id="UP000016930">
    <property type="component" value="Unassembled WGS sequence"/>
</dbReference>
<accession>M2QP33</accession>
<gene>
    <name evidence="1" type="ORF">CERSUDRAFT_151496</name>
</gene>
<dbReference type="EMBL" id="KB445794">
    <property type="protein sequence ID" value="EMD38823.1"/>
    <property type="molecule type" value="Genomic_DNA"/>
</dbReference>
<dbReference type="STRING" id="914234.M2QP33"/>
<dbReference type="PANTHER" id="PTHR28360">
    <property type="entry name" value="DYNACTIN SUBUNIT 3"/>
    <property type="match status" value="1"/>
</dbReference>
<sequence>MSSFHDLDFDLHDEPRPIETPPSIPPVLSLDLRLRWLETLLFGASPENSKDTAKAHAALKEADTLTRRTEELQRKVDTIVQGNEGLRKFMEHYDQHENLLTPAFALSGTIPTAPPAYENMSPSELEALLTEMEPDIRAADRDLRDIHALDSKGVTGAGKLADYKALEPRMDALMQAHREDLEKAAELEKRIGGLMDRYATQVDALSQLFVAWDDTIGHAEDEVMKLEKDKAERLKLGYD</sequence>
<keyword evidence="2" id="KW-1185">Reference proteome</keyword>
<dbReference type="InterPro" id="IPR009991">
    <property type="entry name" value="DCTN3"/>
</dbReference>
<dbReference type="PANTHER" id="PTHR28360:SF1">
    <property type="entry name" value="DYNACTIN SUBUNIT 3"/>
    <property type="match status" value="1"/>
</dbReference>
<dbReference type="OrthoDB" id="16729at2759"/>
<dbReference type="HOGENOM" id="CLU_052861_1_0_1"/>
<dbReference type="Pfam" id="PF07426">
    <property type="entry name" value="Dynactin_p22"/>
    <property type="match status" value="1"/>
</dbReference>
<dbReference type="AlphaFoldDB" id="M2QP33"/>
<evidence type="ECO:0000313" key="1">
    <source>
        <dbReference type="EMBL" id="EMD38823.1"/>
    </source>
</evidence>
<dbReference type="GO" id="GO:0061640">
    <property type="term" value="P:cytoskeleton-dependent cytokinesis"/>
    <property type="evidence" value="ECO:0007669"/>
    <property type="project" value="InterPro"/>
</dbReference>